<dbReference type="InterPro" id="IPR000008">
    <property type="entry name" value="C2_dom"/>
</dbReference>
<dbReference type="InterPro" id="IPR001431">
    <property type="entry name" value="Pept_M16_Zn_BS"/>
</dbReference>
<dbReference type="GO" id="GO:0046872">
    <property type="term" value="F:metal ion binding"/>
    <property type="evidence" value="ECO:0007669"/>
    <property type="project" value="UniProtKB-KW"/>
</dbReference>
<dbReference type="VEuPathDB" id="FungiDB:KRP22_12255"/>
<dbReference type="Gene3D" id="3.30.830.10">
    <property type="entry name" value="Metalloenzyme, LuxS/M16 peptidase-like"/>
    <property type="match status" value="1"/>
</dbReference>
<dbReference type="HOGENOM" id="CLU_423061_0_0_1"/>
<dbReference type="Pfam" id="PF00675">
    <property type="entry name" value="Peptidase_M16"/>
    <property type="match status" value="1"/>
</dbReference>
<dbReference type="PROSITE" id="PS50004">
    <property type="entry name" value="C2"/>
    <property type="match status" value="1"/>
</dbReference>
<dbReference type="InterPro" id="IPR035892">
    <property type="entry name" value="C2_domain_sf"/>
</dbReference>
<dbReference type="InterPro" id="IPR050626">
    <property type="entry name" value="Peptidase_M16"/>
</dbReference>
<dbReference type="VEuPathDB" id="FungiDB:KRP23_7153"/>
<organism evidence="9 10">
    <name type="scientific">Phytophthora ramorum</name>
    <name type="common">Sudden oak death agent</name>
    <dbReference type="NCBI Taxonomy" id="164328"/>
    <lineage>
        <taxon>Eukaryota</taxon>
        <taxon>Sar</taxon>
        <taxon>Stramenopiles</taxon>
        <taxon>Oomycota</taxon>
        <taxon>Peronosporomycetes</taxon>
        <taxon>Peronosporales</taxon>
        <taxon>Peronosporaceae</taxon>
        <taxon>Phytophthora</taxon>
    </lineage>
</organism>
<keyword evidence="10" id="KW-1185">Reference proteome</keyword>
<dbReference type="Pfam" id="PF00168">
    <property type="entry name" value="C2"/>
    <property type="match status" value="1"/>
</dbReference>
<dbReference type="SUPFAM" id="SSF49562">
    <property type="entry name" value="C2 domain (Calcium/lipid-binding domain, CaLB)"/>
    <property type="match status" value="1"/>
</dbReference>
<dbReference type="STRING" id="164328.H3GWS7"/>
<evidence type="ECO:0000256" key="6">
    <source>
        <dbReference type="ARBA" id="ARBA00023049"/>
    </source>
</evidence>
<dbReference type="GO" id="GO:0004222">
    <property type="term" value="F:metalloendopeptidase activity"/>
    <property type="evidence" value="ECO:0000318"/>
    <property type="project" value="GO_Central"/>
</dbReference>
<feature type="compositionally biased region" description="Acidic residues" evidence="7">
    <location>
        <begin position="437"/>
        <end position="455"/>
    </location>
</feature>
<dbReference type="InterPro" id="IPR011249">
    <property type="entry name" value="Metalloenz_LuxS/M16"/>
</dbReference>
<dbReference type="EnsemblProtists" id="Phyra81947">
    <property type="protein sequence ID" value="Phyra81947"/>
    <property type="gene ID" value="Phyra81947"/>
</dbReference>
<accession>H3GWS7</accession>
<sequence length="648" mass="70428">MATMALAVQQQQQRAEMASYLYEKHLTHQDGVAGTLSIRLVAARNLRAAASMFWVRTCNPYVIFRVGKQSVRSSTIPGNDNPTWRREFLEVKLPKLPLKRQPLGEHSDVRLELIVDAMNEDSLTGKATEAVGMASGSVIGTASVDLTPLVEGKEDVLDQWVPLSGALPMPGAGGATTGKKQQPEADLSLGEVRMVLQYEPHGMEPRVGDVVKFEGFGSYPSAVLGPVEDLELHVKRTSGSYLLCSYTTPSGYDAALRVHRNNVFVVHRGSLFDRFYESCIVEPLEFVGSTPIGQSAKEVLRPYMNVARAFSGPALIATKATLMTTYRASTAAIGAVVASLDEHLAKDVDKVSGALGQCKCLPPLLHIRIGAASALMASSRESLDDFRSPSDTKSYRLLTLGNGLEVVLVQSDAGRSSRVDATSNDDDIARGSLSSTDDTDADSGDEGKEENDQEETNDRAPPQAAACLAVNVGSLADPEALPGLAHYLEHMVFMGSNKYPTEDAFEAFLSAHGGSSNGATECESTRFVFDVDAGYLEPALEMFASLFLAPLLRREAMDRELKAVESEFQRVRNNNPVRVQQVMCETSVQGHPYSRCFTWGNVESLKYSPERDGVDVPVTTTKHQSMSSYRSRTDVEQASDQAFYASFL</sequence>
<dbReference type="VEuPathDB" id="FungiDB:KRP22_12254"/>
<dbReference type="GO" id="GO:0005739">
    <property type="term" value="C:mitochondrion"/>
    <property type="evidence" value="ECO:0000318"/>
    <property type="project" value="GO_Central"/>
</dbReference>
<dbReference type="PANTHER" id="PTHR43690:SF18">
    <property type="entry name" value="INSULIN-DEGRADING ENZYME-RELATED"/>
    <property type="match status" value="1"/>
</dbReference>
<dbReference type="Gene3D" id="2.60.40.150">
    <property type="entry name" value="C2 domain"/>
    <property type="match status" value="1"/>
</dbReference>
<evidence type="ECO:0000259" key="8">
    <source>
        <dbReference type="PROSITE" id="PS50004"/>
    </source>
</evidence>
<name>H3GWS7_PHYRM</name>
<proteinExistence type="inferred from homology"/>
<feature type="region of interest" description="Disordered" evidence="7">
    <location>
        <begin position="415"/>
        <end position="462"/>
    </location>
</feature>
<evidence type="ECO:0000256" key="5">
    <source>
        <dbReference type="ARBA" id="ARBA00022833"/>
    </source>
</evidence>
<dbReference type="InterPro" id="IPR011765">
    <property type="entry name" value="Pept_M16_N"/>
</dbReference>
<dbReference type="GO" id="GO:0043171">
    <property type="term" value="P:peptide catabolic process"/>
    <property type="evidence" value="ECO:0000318"/>
    <property type="project" value="GO_Central"/>
</dbReference>
<dbReference type="EMBL" id="DS566063">
    <property type="status" value="NOT_ANNOTATED_CDS"/>
    <property type="molecule type" value="Genomic_DNA"/>
</dbReference>
<reference evidence="10" key="1">
    <citation type="journal article" date="2006" name="Science">
        <title>Phytophthora genome sequences uncover evolutionary origins and mechanisms of pathogenesis.</title>
        <authorList>
            <person name="Tyler B.M."/>
            <person name="Tripathy S."/>
            <person name="Zhang X."/>
            <person name="Dehal P."/>
            <person name="Jiang R.H."/>
            <person name="Aerts A."/>
            <person name="Arredondo F.D."/>
            <person name="Baxter L."/>
            <person name="Bensasson D."/>
            <person name="Beynon J.L."/>
            <person name="Chapman J."/>
            <person name="Damasceno C.M."/>
            <person name="Dorrance A.E."/>
            <person name="Dou D."/>
            <person name="Dickerman A.W."/>
            <person name="Dubchak I.L."/>
            <person name="Garbelotto M."/>
            <person name="Gijzen M."/>
            <person name="Gordon S.G."/>
            <person name="Govers F."/>
            <person name="Grunwald N.J."/>
            <person name="Huang W."/>
            <person name="Ivors K.L."/>
            <person name="Jones R.W."/>
            <person name="Kamoun S."/>
            <person name="Krampis K."/>
            <person name="Lamour K.H."/>
            <person name="Lee M.K."/>
            <person name="McDonald W.H."/>
            <person name="Medina M."/>
            <person name="Meijer H.J."/>
            <person name="Nordberg E.K."/>
            <person name="Maclean D.J."/>
            <person name="Ospina-Giraldo M.D."/>
            <person name="Morris P.F."/>
            <person name="Phuntumart V."/>
            <person name="Putnam N.H."/>
            <person name="Rash S."/>
            <person name="Rose J.K."/>
            <person name="Sakihama Y."/>
            <person name="Salamov A.A."/>
            <person name="Savidor A."/>
            <person name="Scheuring C.F."/>
            <person name="Smith B.M."/>
            <person name="Sobral B.W."/>
            <person name="Terry A."/>
            <person name="Torto-Alalibo T.A."/>
            <person name="Win J."/>
            <person name="Xu Z."/>
            <person name="Zhang H."/>
            <person name="Grigoriev I.V."/>
            <person name="Rokhsar D.S."/>
            <person name="Boore J.L."/>
        </authorList>
    </citation>
    <scope>NUCLEOTIDE SEQUENCE [LARGE SCALE GENOMIC DNA]</scope>
    <source>
        <strain evidence="10">Pr102</strain>
    </source>
</reference>
<dbReference type="GO" id="GO:0005829">
    <property type="term" value="C:cytosol"/>
    <property type="evidence" value="ECO:0000318"/>
    <property type="project" value="GO_Central"/>
</dbReference>
<evidence type="ECO:0000313" key="9">
    <source>
        <dbReference type="EnsemblProtists" id="Phyra81947"/>
    </source>
</evidence>
<reference evidence="9" key="2">
    <citation type="submission" date="2015-06" db="UniProtKB">
        <authorList>
            <consortium name="EnsemblProtists"/>
        </authorList>
    </citation>
    <scope>IDENTIFICATION</scope>
    <source>
        <strain evidence="9">Pr102</strain>
    </source>
</reference>
<keyword evidence="5" id="KW-0862">Zinc</keyword>
<feature type="domain" description="C2" evidence="8">
    <location>
        <begin position="12"/>
        <end position="161"/>
    </location>
</feature>
<dbReference type="SUPFAM" id="SSF63411">
    <property type="entry name" value="LuxS/MPP-like metallohydrolase"/>
    <property type="match status" value="1"/>
</dbReference>
<dbReference type="CDD" id="cd00030">
    <property type="entry name" value="C2"/>
    <property type="match status" value="1"/>
</dbReference>
<dbReference type="eggNOG" id="KOG0959">
    <property type="taxonomic scope" value="Eukaryota"/>
</dbReference>
<comment type="similarity">
    <text evidence="1">Belongs to the peptidase M16 family.</text>
</comment>
<keyword evidence="3" id="KW-0479">Metal-binding</keyword>
<keyword evidence="4" id="KW-0378">Hydrolase</keyword>
<dbReference type="InParanoid" id="H3GWS7"/>
<dbReference type="SMART" id="SM00239">
    <property type="entry name" value="C2"/>
    <property type="match status" value="1"/>
</dbReference>
<evidence type="ECO:0000256" key="7">
    <source>
        <dbReference type="SAM" id="MobiDB-lite"/>
    </source>
</evidence>
<evidence type="ECO:0000256" key="3">
    <source>
        <dbReference type="ARBA" id="ARBA00022723"/>
    </source>
</evidence>
<dbReference type="GO" id="GO:0051603">
    <property type="term" value="P:proteolysis involved in protein catabolic process"/>
    <property type="evidence" value="ECO:0000318"/>
    <property type="project" value="GO_Central"/>
</dbReference>
<dbReference type="AlphaFoldDB" id="H3GWS7"/>
<protein>
    <recommendedName>
        <fullName evidence="8">C2 domain-containing protein</fullName>
    </recommendedName>
</protein>
<evidence type="ECO:0000313" key="10">
    <source>
        <dbReference type="Proteomes" id="UP000005238"/>
    </source>
</evidence>
<dbReference type="Proteomes" id="UP000005238">
    <property type="component" value="Unassembled WGS sequence"/>
</dbReference>
<evidence type="ECO:0000256" key="1">
    <source>
        <dbReference type="ARBA" id="ARBA00007261"/>
    </source>
</evidence>
<dbReference type="PANTHER" id="PTHR43690">
    <property type="entry name" value="NARDILYSIN"/>
    <property type="match status" value="1"/>
</dbReference>
<evidence type="ECO:0000256" key="4">
    <source>
        <dbReference type="ARBA" id="ARBA00022801"/>
    </source>
</evidence>
<keyword evidence="6" id="KW-0482">Metalloprotease</keyword>
<evidence type="ECO:0000256" key="2">
    <source>
        <dbReference type="ARBA" id="ARBA00022670"/>
    </source>
</evidence>
<keyword evidence="2" id="KW-0645">Protease</keyword>
<dbReference type="VEuPathDB" id="FungiDB:KRP23_7152"/>
<dbReference type="PROSITE" id="PS00143">
    <property type="entry name" value="INSULINASE"/>
    <property type="match status" value="1"/>
</dbReference>